<dbReference type="STRING" id="4829.A0A168SM97"/>
<feature type="domain" description="Cyclin-like" evidence="2">
    <location>
        <begin position="156"/>
        <end position="242"/>
    </location>
</feature>
<dbReference type="SUPFAM" id="SSF47954">
    <property type="entry name" value="Cyclin-like"/>
    <property type="match status" value="2"/>
</dbReference>
<dbReference type="InterPro" id="IPR043198">
    <property type="entry name" value="Cyclin/Ssn8"/>
</dbReference>
<evidence type="ECO:0000256" key="1">
    <source>
        <dbReference type="RuleBase" id="RU000383"/>
    </source>
</evidence>
<evidence type="ECO:0000313" key="4">
    <source>
        <dbReference type="Proteomes" id="UP000078561"/>
    </source>
</evidence>
<reference evidence="3" key="1">
    <citation type="submission" date="2016-04" db="EMBL/GenBank/DDBJ databases">
        <authorList>
            <person name="Evans L.H."/>
            <person name="Alamgir A."/>
            <person name="Owens N."/>
            <person name="Weber N.D."/>
            <person name="Virtaneva K."/>
            <person name="Barbian K."/>
            <person name="Babar A."/>
            <person name="Rosenke K."/>
        </authorList>
    </citation>
    <scope>NUCLEOTIDE SEQUENCE [LARGE SCALE GENOMIC DNA]</scope>
    <source>
        <strain evidence="3">CBS 101.48</strain>
    </source>
</reference>
<dbReference type="InterPro" id="IPR036915">
    <property type="entry name" value="Cyclin-like_sf"/>
</dbReference>
<name>A0A168SM97_ABSGL</name>
<dbReference type="OrthoDB" id="10264655at2759"/>
<keyword evidence="1" id="KW-0195">Cyclin</keyword>
<proteinExistence type="inferred from homology"/>
<dbReference type="AlphaFoldDB" id="A0A168SM97"/>
<keyword evidence="4" id="KW-1185">Reference proteome</keyword>
<dbReference type="GO" id="GO:0006357">
    <property type="term" value="P:regulation of transcription by RNA polymerase II"/>
    <property type="evidence" value="ECO:0007669"/>
    <property type="project" value="InterPro"/>
</dbReference>
<evidence type="ECO:0000259" key="2">
    <source>
        <dbReference type="SMART" id="SM00385"/>
    </source>
</evidence>
<dbReference type="InterPro" id="IPR006671">
    <property type="entry name" value="Cyclin_N"/>
</dbReference>
<dbReference type="GO" id="GO:0016538">
    <property type="term" value="F:cyclin-dependent protein serine/threonine kinase regulator activity"/>
    <property type="evidence" value="ECO:0007669"/>
    <property type="project" value="InterPro"/>
</dbReference>
<dbReference type="InterPro" id="IPR013763">
    <property type="entry name" value="Cyclin-like_dom"/>
</dbReference>
<protein>
    <recommendedName>
        <fullName evidence="2">Cyclin-like domain-containing protein</fullName>
    </recommendedName>
</protein>
<dbReference type="PANTHER" id="PTHR10026">
    <property type="entry name" value="CYCLIN"/>
    <property type="match status" value="1"/>
</dbReference>
<dbReference type="PIRSF" id="PIRSF036580">
    <property type="entry name" value="Cyclin_L"/>
    <property type="match status" value="1"/>
</dbReference>
<organism evidence="3">
    <name type="scientific">Absidia glauca</name>
    <name type="common">Pin mould</name>
    <dbReference type="NCBI Taxonomy" id="4829"/>
    <lineage>
        <taxon>Eukaryota</taxon>
        <taxon>Fungi</taxon>
        <taxon>Fungi incertae sedis</taxon>
        <taxon>Mucoromycota</taxon>
        <taxon>Mucoromycotina</taxon>
        <taxon>Mucoromycetes</taxon>
        <taxon>Mucorales</taxon>
        <taxon>Cunninghamellaceae</taxon>
        <taxon>Absidia</taxon>
    </lineage>
</organism>
<feature type="domain" description="Cyclin-like" evidence="2">
    <location>
        <begin position="39"/>
        <end position="143"/>
    </location>
</feature>
<dbReference type="CDD" id="cd20532">
    <property type="entry name" value="CYCLIN_CCNL_rpt1"/>
    <property type="match status" value="1"/>
</dbReference>
<gene>
    <name evidence="3" type="primary">ABSGL_14302.1 scaffold 14385</name>
</gene>
<sequence>MSRVLQNPLASIDQLICTPSKRDHIPDQLEDDLRNFGAELIQSAGILLKLPQVAMATAQVLFQRFFFMASLKEFTIVEIGLGALFLASKVEESAVRLTHLVTVYDHLIRRAQHTSTLPPLDSFSQRAYDLKAMAIGAEMQLLKQLGFNVQVQLPYSLMINYLRILGLEDHESVPGRAWNYVNDSLRTIVHVAYPPKVTAVASIWLSCRDEHIKLPIDPGNEWWLLFDVKEIDIMTVAVRIKRLYHQALDRQRIPLTIDQVQQECGATRAR</sequence>
<evidence type="ECO:0000313" key="3">
    <source>
        <dbReference type="EMBL" id="SAM08639.1"/>
    </source>
</evidence>
<comment type="similarity">
    <text evidence="1">Belongs to the cyclin family.</text>
</comment>
<dbReference type="EMBL" id="LT554895">
    <property type="protein sequence ID" value="SAM08639.1"/>
    <property type="molecule type" value="Genomic_DNA"/>
</dbReference>
<dbReference type="Pfam" id="PF00134">
    <property type="entry name" value="Cyclin_N"/>
    <property type="match status" value="1"/>
</dbReference>
<dbReference type="Proteomes" id="UP000078561">
    <property type="component" value="Unassembled WGS sequence"/>
</dbReference>
<dbReference type="SMART" id="SM00385">
    <property type="entry name" value="CYCLIN"/>
    <property type="match status" value="2"/>
</dbReference>
<dbReference type="OMA" id="WEDVWSV"/>
<accession>A0A168SM97</accession>
<dbReference type="InParanoid" id="A0A168SM97"/>
<dbReference type="Gene3D" id="1.10.472.10">
    <property type="entry name" value="Cyclin-like"/>
    <property type="match status" value="2"/>
</dbReference>